<protein>
    <submittedName>
        <fullName evidence="2">Uncharacterized protein</fullName>
    </submittedName>
</protein>
<evidence type="ECO:0000313" key="3">
    <source>
        <dbReference type="Proteomes" id="UP000094285"/>
    </source>
</evidence>
<dbReference type="AlphaFoldDB" id="A0A1E4SC57"/>
<dbReference type="Proteomes" id="UP000094285">
    <property type="component" value="Unassembled WGS sequence"/>
</dbReference>
<evidence type="ECO:0000256" key="1">
    <source>
        <dbReference type="SAM" id="MobiDB-lite"/>
    </source>
</evidence>
<gene>
    <name evidence="2" type="ORF">CANTADRAFT_27477</name>
</gene>
<dbReference type="RefSeq" id="XP_020062215.1">
    <property type="nucleotide sequence ID" value="XM_020208118.1"/>
</dbReference>
<feature type="region of interest" description="Disordered" evidence="1">
    <location>
        <begin position="551"/>
        <end position="576"/>
    </location>
</feature>
<dbReference type="OrthoDB" id="4096888at2759"/>
<feature type="region of interest" description="Disordered" evidence="1">
    <location>
        <begin position="59"/>
        <end position="81"/>
    </location>
</feature>
<dbReference type="GeneID" id="30982255"/>
<organism evidence="2 3">
    <name type="scientific">Suhomyces tanzawaensis NRRL Y-17324</name>
    <dbReference type="NCBI Taxonomy" id="984487"/>
    <lineage>
        <taxon>Eukaryota</taxon>
        <taxon>Fungi</taxon>
        <taxon>Dikarya</taxon>
        <taxon>Ascomycota</taxon>
        <taxon>Saccharomycotina</taxon>
        <taxon>Pichiomycetes</taxon>
        <taxon>Debaryomycetaceae</taxon>
        <taxon>Suhomyces</taxon>
    </lineage>
</organism>
<dbReference type="STRING" id="984487.A0A1E4SC57"/>
<proteinExistence type="predicted"/>
<keyword evidence="3" id="KW-1185">Reference proteome</keyword>
<evidence type="ECO:0000313" key="2">
    <source>
        <dbReference type="EMBL" id="ODV77093.1"/>
    </source>
</evidence>
<name>A0A1E4SC57_9ASCO</name>
<sequence length="576" mass="63278">MSEHETVAAPLTPSFTSSSAFGVVQRRTSNFFPINGATLVSLASDLDFKLPSHHFDPAGSTPDSYPVSKRHNSSPLIGAYSGKTGTNASSRFFNSNESTPFFTTPTPSFNTPSYHHPPGQDLFSDPVAPTIDLAHNLRSLGLADSPPPAKPASSQSHLTIPSPPVSSTPMINLASSTTTSGSATPLLAASSIWNDNSIPSLGSLYGKNIKLGTLAEQIEHDVSSYSFGQPPGPTFTGLSTDVSFDDDFAAPNFPSLSKDLSFEDEFTPAGQFEDLMSPLLLNEDTLSKNKRNIFLSAVNNPSFVPSAKLKPAPPMKERTGPDLGLERTREFINTHKRRGDVTPSPNAKLAHKIQVSTHSKLKQIEKPKLWMSEQRSLLQKTYHEEKPLDSTKIKVRLPRAHSVPDPRTELSVTGATKKTVHTRSDDFTRDVLSSRTFSSKYAEDYCSTFYKRNSHGYMFIREPTNSLKVNSSGGKSWVELKIKLPSDGLPHQTDQHQQAALLLRKLRVDIKKLPIWKPINLNGSGPVKSSSTPKKYNGNFQLGYHYRKHGTGLSKETKKHKNLNVSKRFGKKEKAL</sequence>
<accession>A0A1E4SC57</accession>
<dbReference type="EMBL" id="KV453916">
    <property type="protein sequence ID" value="ODV77093.1"/>
    <property type="molecule type" value="Genomic_DNA"/>
</dbReference>
<reference evidence="3" key="1">
    <citation type="submission" date="2016-05" db="EMBL/GenBank/DDBJ databases">
        <title>Comparative genomics of biotechnologically important yeasts.</title>
        <authorList>
            <consortium name="DOE Joint Genome Institute"/>
            <person name="Riley R."/>
            <person name="Haridas S."/>
            <person name="Wolfe K.H."/>
            <person name="Lopes M.R."/>
            <person name="Hittinger C.T."/>
            <person name="Goker M."/>
            <person name="Salamov A."/>
            <person name="Wisecaver J."/>
            <person name="Long T.M."/>
            <person name="Aerts A.L."/>
            <person name="Barry K."/>
            <person name="Choi C."/>
            <person name="Clum A."/>
            <person name="Coughlan A.Y."/>
            <person name="Deshpande S."/>
            <person name="Douglass A.P."/>
            <person name="Hanson S.J."/>
            <person name="Klenk H.-P."/>
            <person name="Labutti K."/>
            <person name="Lapidus A."/>
            <person name="Lindquist E."/>
            <person name="Lipzen A."/>
            <person name="Meier-Kolthoff J.P."/>
            <person name="Ohm R.A."/>
            <person name="Otillar R.P."/>
            <person name="Pangilinan J."/>
            <person name="Peng Y."/>
            <person name="Rokas A."/>
            <person name="Rosa C.A."/>
            <person name="Scheuner C."/>
            <person name="Sibirny A.A."/>
            <person name="Slot J.C."/>
            <person name="Stielow J.B."/>
            <person name="Sun H."/>
            <person name="Kurtzman C.P."/>
            <person name="Blackwell M."/>
            <person name="Grigoriev I.V."/>
            <person name="Jeffries T.W."/>
        </authorList>
    </citation>
    <scope>NUCLEOTIDE SEQUENCE [LARGE SCALE GENOMIC DNA]</scope>
    <source>
        <strain evidence="3">NRRL Y-17324</strain>
    </source>
</reference>